<evidence type="ECO:0000256" key="4">
    <source>
        <dbReference type="ARBA" id="ARBA00023985"/>
    </source>
</evidence>
<dbReference type="Proteomes" id="UP000472277">
    <property type="component" value="Chromosome 7"/>
</dbReference>
<evidence type="ECO:0000256" key="3">
    <source>
        <dbReference type="ARBA" id="ARBA00022777"/>
    </source>
</evidence>
<dbReference type="PANTHER" id="PTHR10048">
    <property type="entry name" value="PHOSPHATIDYLINOSITOL KINASE"/>
    <property type="match status" value="1"/>
</dbReference>
<dbReference type="FunFam" id="3.30.1010.10:FF:000001">
    <property type="entry name" value="Phosphatidylinositol 4-phosphate 3-kinase C2 domain-containing subunit beta"/>
    <property type="match status" value="1"/>
</dbReference>
<dbReference type="Gene3D" id="3.30.1010.10">
    <property type="entry name" value="Phosphatidylinositol 3-kinase Catalytic Subunit, Chain A, domain 4"/>
    <property type="match status" value="1"/>
</dbReference>
<dbReference type="GO" id="GO:0005737">
    <property type="term" value="C:cytoplasm"/>
    <property type="evidence" value="ECO:0007669"/>
    <property type="project" value="TreeGrafter"/>
</dbReference>
<dbReference type="InterPro" id="IPR015433">
    <property type="entry name" value="PI3/4_kinase"/>
</dbReference>
<dbReference type="GeneTree" id="ENSGT00940000159982"/>
<dbReference type="PANTHER" id="PTHR10048:SF29">
    <property type="entry name" value="PHOSPHATIDYLINOSITOL 3-KINASE C2 DOMAIN-CONTAINING SUBUNIT GAMMA"/>
    <property type="match status" value="1"/>
</dbReference>
<dbReference type="PROSITE" id="PS50290">
    <property type="entry name" value="PI3_4_KINASE_3"/>
    <property type="match status" value="1"/>
</dbReference>
<organism evidence="7 8">
    <name type="scientific">Salmo trutta</name>
    <name type="common">Brown trout</name>
    <dbReference type="NCBI Taxonomy" id="8032"/>
    <lineage>
        <taxon>Eukaryota</taxon>
        <taxon>Metazoa</taxon>
        <taxon>Chordata</taxon>
        <taxon>Craniata</taxon>
        <taxon>Vertebrata</taxon>
        <taxon>Euteleostomi</taxon>
        <taxon>Actinopterygii</taxon>
        <taxon>Neopterygii</taxon>
        <taxon>Teleostei</taxon>
        <taxon>Protacanthopterygii</taxon>
        <taxon>Salmoniformes</taxon>
        <taxon>Salmonidae</taxon>
        <taxon>Salmoninae</taxon>
        <taxon>Salmo</taxon>
    </lineage>
</organism>
<evidence type="ECO:0000256" key="1">
    <source>
        <dbReference type="ARBA" id="ARBA00006209"/>
    </source>
</evidence>
<accession>A0A674DUQ4</accession>
<evidence type="ECO:0000256" key="2">
    <source>
        <dbReference type="ARBA" id="ARBA00022679"/>
    </source>
</evidence>
<dbReference type="SUPFAM" id="SSF56112">
    <property type="entry name" value="Protein kinase-like (PK-like)"/>
    <property type="match status" value="1"/>
</dbReference>
<dbReference type="GO" id="GO:0016303">
    <property type="term" value="F:1-phosphatidylinositol-3-kinase activity"/>
    <property type="evidence" value="ECO:0007669"/>
    <property type="project" value="UniProtKB-EC"/>
</dbReference>
<evidence type="ECO:0000256" key="5">
    <source>
        <dbReference type="ARBA" id="ARBA00029297"/>
    </source>
</evidence>
<dbReference type="Ensembl" id="ENSSTUT00000107044.1">
    <property type="protein sequence ID" value="ENSSTUP00000099757.1"/>
    <property type="gene ID" value="ENSSTUG00000044724.1"/>
</dbReference>
<dbReference type="AlphaFoldDB" id="A0A674DUQ4"/>
<evidence type="ECO:0000313" key="7">
    <source>
        <dbReference type="Ensembl" id="ENSSTUP00000099757.1"/>
    </source>
</evidence>
<dbReference type="GO" id="GO:0005942">
    <property type="term" value="C:phosphatidylinositol 3-kinase complex"/>
    <property type="evidence" value="ECO:0007669"/>
    <property type="project" value="TreeGrafter"/>
</dbReference>
<dbReference type="GO" id="GO:0043491">
    <property type="term" value="P:phosphatidylinositol 3-kinase/protein kinase B signal transduction"/>
    <property type="evidence" value="ECO:0007669"/>
    <property type="project" value="TreeGrafter"/>
</dbReference>
<comment type="similarity">
    <text evidence="1">Belongs to the PI3/PI4-kinase family. Type III PI4K subfamily.</text>
</comment>
<dbReference type="GO" id="GO:0048015">
    <property type="term" value="P:phosphatidylinositol-mediated signaling"/>
    <property type="evidence" value="ECO:0007669"/>
    <property type="project" value="TreeGrafter"/>
</dbReference>
<proteinExistence type="inferred from homology"/>
<dbReference type="GO" id="GO:0016477">
    <property type="term" value="P:cell migration"/>
    <property type="evidence" value="ECO:0007669"/>
    <property type="project" value="TreeGrafter"/>
</dbReference>
<evidence type="ECO:0000259" key="6">
    <source>
        <dbReference type="PROSITE" id="PS50290"/>
    </source>
</evidence>
<protein>
    <recommendedName>
        <fullName evidence="6">PI3K/PI4K catalytic domain-containing protein</fullName>
    </recommendedName>
</protein>
<dbReference type="InParanoid" id="A0A674DUQ4"/>
<keyword evidence="3" id="KW-0418">Kinase</keyword>
<feature type="domain" description="PI3K/PI4K catalytic" evidence="6">
    <location>
        <begin position="205"/>
        <end position="336"/>
    </location>
</feature>
<dbReference type="InterPro" id="IPR011009">
    <property type="entry name" value="Kinase-like_dom_sf"/>
</dbReference>
<keyword evidence="2" id="KW-0808">Transferase</keyword>
<sequence>MQCLSVCPPPSLPPCPSVRPSVCLSVRLSVCPSACLPACLPASLPPSLPPSLSACVYTWRTLLAYLAGVPCWRTLLAYLAGVPCWRTLLAYLAGVPCLNELVCVYVFPPVRLLVDAQDDPHYQSWFSKVQAALKHCCGKALRQELEHETRLVTLLTQVAERVRKADKNRRKDVLKKDKWKIDSFFKNGISCRLPLDPAVLVKGVHLDACKFYNSHAAPLGISFINTDPLGRKISVICKTGDNLRQDMLVLQIVRVMDKVWLQEGLDMRIVTYRCLSTGRDQGLVEVVPEAVTLGKIQQEWGLGGALREDTLEKWFHMWNKTEEDYEEVNIHVYCMY</sequence>
<name>A0A674DUQ4_SALTR</name>
<comment type="catalytic activity">
    <reaction evidence="5">
        <text>a 1,2-diacyl-sn-glycero-3-phospho-(1D-myo-inositol 4-phosphate) + ATP = a 1,2-diacyl-sn-glycero-3-phospho-(1D-myo-inositol-3,4-bisphosphate) + ADP + H(+)</text>
        <dbReference type="Rhea" id="RHEA:18373"/>
        <dbReference type="ChEBI" id="CHEBI:15378"/>
        <dbReference type="ChEBI" id="CHEBI:30616"/>
        <dbReference type="ChEBI" id="CHEBI:57658"/>
        <dbReference type="ChEBI" id="CHEBI:58178"/>
        <dbReference type="ChEBI" id="CHEBI:456216"/>
        <dbReference type="EC" id="2.7.1.154"/>
    </reaction>
    <physiologicalReaction direction="left-to-right" evidence="5">
        <dbReference type="Rhea" id="RHEA:18374"/>
    </physiologicalReaction>
</comment>
<comment type="catalytic activity">
    <reaction evidence="4">
        <text>a 1,2-diacyl-sn-glycero-3-phospho-(1D-myo-inositol) + ATP = a 1,2-diacyl-sn-glycero-3-phospho-(1D-myo-inositol-3-phosphate) + ADP + H(+)</text>
        <dbReference type="Rhea" id="RHEA:12709"/>
        <dbReference type="ChEBI" id="CHEBI:15378"/>
        <dbReference type="ChEBI" id="CHEBI:30616"/>
        <dbReference type="ChEBI" id="CHEBI:57880"/>
        <dbReference type="ChEBI" id="CHEBI:58088"/>
        <dbReference type="ChEBI" id="CHEBI:456216"/>
        <dbReference type="EC" id="2.7.1.137"/>
    </reaction>
    <physiologicalReaction direction="left-to-right" evidence="4">
        <dbReference type="Rhea" id="RHEA:12710"/>
    </physiologicalReaction>
</comment>
<dbReference type="GO" id="GO:0005886">
    <property type="term" value="C:plasma membrane"/>
    <property type="evidence" value="ECO:0007669"/>
    <property type="project" value="TreeGrafter"/>
</dbReference>
<reference evidence="7" key="2">
    <citation type="submission" date="2025-09" db="UniProtKB">
        <authorList>
            <consortium name="Ensembl"/>
        </authorList>
    </citation>
    <scope>IDENTIFICATION</scope>
</reference>
<dbReference type="Pfam" id="PF00454">
    <property type="entry name" value="PI3_PI4_kinase"/>
    <property type="match status" value="1"/>
</dbReference>
<dbReference type="InterPro" id="IPR000403">
    <property type="entry name" value="PI3/4_kinase_cat_dom"/>
</dbReference>
<keyword evidence="8" id="KW-1185">Reference proteome</keyword>
<evidence type="ECO:0000313" key="8">
    <source>
        <dbReference type="Proteomes" id="UP000472277"/>
    </source>
</evidence>
<dbReference type="GO" id="GO:0035005">
    <property type="term" value="F:1-phosphatidylinositol-4-phosphate 3-kinase activity"/>
    <property type="evidence" value="ECO:0007669"/>
    <property type="project" value="UniProtKB-EC"/>
</dbReference>
<reference evidence="7" key="1">
    <citation type="submission" date="2025-08" db="UniProtKB">
        <authorList>
            <consortium name="Ensembl"/>
        </authorList>
    </citation>
    <scope>IDENTIFICATION</scope>
</reference>